<keyword evidence="3" id="KW-1185">Reference proteome</keyword>
<dbReference type="EMBL" id="JAWXYG010000009">
    <property type="protein sequence ID" value="KAK4264063.1"/>
    <property type="molecule type" value="Genomic_DNA"/>
</dbReference>
<dbReference type="AlphaFoldDB" id="A0AAE1J6Y4"/>
<evidence type="ECO:0000313" key="2">
    <source>
        <dbReference type="EMBL" id="KAK4264063.1"/>
    </source>
</evidence>
<evidence type="ECO:0000256" key="1">
    <source>
        <dbReference type="SAM" id="MobiDB-lite"/>
    </source>
</evidence>
<protein>
    <submittedName>
        <fullName evidence="2">Uncharacterized protein</fullName>
    </submittedName>
</protein>
<accession>A0AAE1J6Y4</accession>
<dbReference type="Proteomes" id="UP001293593">
    <property type="component" value="Unassembled WGS sequence"/>
</dbReference>
<organism evidence="2 3">
    <name type="scientific">Acacia crassicarpa</name>
    <name type="common">northern wattle</name>
    <dbReference type="NCBI Taxonomy" id="499986"/>
    <lineage>
        <taxon>Eukaryota</taxon>
        <taxon>Viridiplantae</taxon>
        <taxon>Streptophyta</taxon>
        <taxon>Embryophyta</taxon>
        <taxon>Tracheophyta</taxon>
        <taxon>Spermatophyta</taxon>
        <taxon>Magnoliopsida</taxon>
        <taxon>eudicotyledons</taxon>
        <taxon>Gunneridae</taxon>
        <taxon>Pentapetalae</taxon>
        <taxon>rosids</taxon>
        <taxon>fabids</taxon>
        <taxon>Fabales</taxon>
        <taxon>Fabaceae</taxon>
        <taxon>Caesalpinioideae</taxon>
        <taxon>mimosoid clade</taxon>
        <taxon>Acacieae</taxon>
        <taxon>Acacia</taxon>
    </lineage>
</organism>
<sequence>MERNSASSAATDVSIVSSTTAVATIKTSSIDKNKKEKQSVMKKSTGGGEEGDRQDAVAVHSQVIRIKQEIEKWKEPSPEIRRLLVRDIKRQRSRSPLGVAERAILTLSVTPESLCM</sequence>
<evidence type="ECO:0000313" key="3">
    <source>
        <dbReference type="Proteomes" id="UP001293593"/>
    </source>
</evidence>
<feature type="compositionally biased region" description="Basic and acidic residues" evidence="1">
    <location>
        <begin position="29"/>
        <end position="39"/>
    </location>
</feature>
<feature type="region of interest" description="Disordered" evidence="1">
    <location>
        <begin position="25"/>
        <end position="56"/>
    </location>
</feature>
<gene>
    <name evidence="2" type="ORF">QN277_029402</name>
</gene>
<proteinExistence type="predicted"/>
<name>A0AAE1J6Y4_9FABA</name>
<dbReference type="PANTHER" id="PTHR34780:SF2">
    <property type="entry name" value="GENOME ASSEMBLY, CHROMOSOME: A02"/>
    <property type="match status" value="1"/>
</dbReference>
<dbReference type="PANTHER" id="PTHR34780">
    <property type="entry name" value="OS08G0427800 PROTEIN"/>
    <property type="match status" value="1"/>
</dbReference>
<comment type="caution">
    <text evidence="2">The sequence shown here is derived from an EMBL/GenBank/DDBJ whole genome shotgun (WGS) entry which is preliminary data.</text>
</comment>
<reference evidence="2" key="1">
    <citation type="submission" date="2023-10" db="EMBL/GenBank/DDBJ databases">
        <title>Chromosome-level genome of the transformable northern wattle, Acacia crassicarpa.</title>
        <authorList>
            <person name="Massaro I."/>
            <person name="Sinha N.R."/>
            <person name="Poethig S."/>
            <person name="Leichty A.R."/>
        </authorList>
    </citation>
    <scope>NUCLEOTIDE SEQUENCE</scope>
    <source>
        <strain evidence="2">Acra3RX</strain>
        <tissue evidence="2">Leaf</tissue>
    </source>
</reference>